<dbReference type="SUPFAM" id="SSF52129">
    <property type="entry name" value="Caspase-like"/>
    <property type="match status" value="1"/>
</dbReference>
<feature type="domain" description="Caspase family p20" evidence="2">
    <location>
        <begin position="198"/>
        <end position="322"/>
    </location>
</feature>
<dbReference type="InterPro" id="IPR052039">
    <property type="entry name" value="Caspase-related_regulators"/>
</dbReference>
<dbReference type="AlphaFoldDB" id="A0A553MYP6"/>
<dbReference type="PANTHER" id="PTHR22576:SF38">
    <property type="entry name" value="MUCOSA-ASSOCIATED LYMPHOID TISSUE LYMPHOMA TRANSLOCATION PROTEIN 1-LIKE"/>
    <property type="match status" value="1"/>
</dbReference>
<reference evidence="4 5" key="1">
    <citation type="journal article" date="2019" name="Sci. Data">
        <title>Hybrid genome assembly and annotation of Danionella translucida.</title>
        <authorList>
            <person name="Kadobianskyi M."/>
            <person name="Schulze L."/>
            <person name="Schuelke M."/>
            <person name="Judkewitz B."/>
        </authorList>
    </citation>
    <scope>NUCLEOTIDE SEQUENCE [LARGE SCALE GENOMIC DNA]</scope>
    <source>
        <strain evidence="4 5">Bolton</strain>
    </source>
</reference>
<dbReference type="GO" id="GO:0004197">
    <property type="term" value="F:cysteine-type endopeptidase activity"/>
    <property type="evidence" value="ECO:0007669"/>
    <property type="project" value="InterPro"/>
</dbReference>
<feature type="domain" description="Ig-like" evidence="3">
    <location>
        <begin position="3"/>
        <end position="78"/>
    </location>
</feature>
<evidence type="ECO:0000313" key="4">
    <source>
        <dbReference type="EMBL" id="TRY58309.1"/>
    </source>
</evidence>
<dbReference type="InterPro" id="IPR013783">
    <property type="entry name" value="Ig-like_fold"/>
</dbReference>
<proteinExistence type="predicted"/>
<dbReference type="SMART" id="SM00408">
    <property type="entry name" value="IGc2"/>
    <property type="match status" value="1"/>
</dbReference>
<gene>
    <name evidence="4" type="ORF">DNTS_031066</name>
</gene>
<dbReference type="STRING" id="623744.A0A553MYP6"/>
<dbReference type="PROSITE" id="PS50208">
    <property type="entry name" value="CASPASE_P20"/>
    <property type="match status" value="1"/>
</dbReference>
<name>A0A553MYP6_9TELE</name>
<dbReference type="Pfam" id="PF00656">
    <property type="entry name" value="Peptidase_C14"/>
    <property type="match status" value="1"/>
</dbReference>
<dbReference type="Pfam" id="PF18703">
    <property type="entry name" value="MALT1_Ig"/>
    <property type="match status" value="1"/>
</dbReference>
<dbReference type="Gene3D" id="3.40.50.1460">
    <property type="match status" value="1"/>
</dbReference>
<sequence>MRTEVVILQQPVSVCVPPNHEVTLRVQAVGTGTLTYQWFDKDQIEVVGGTEAKLTVSLQRSGIYTCRVSDLYYNHQFTDWVKVRVVDKPGLSLHWRGEPHIVLQPKSQVVKPGGTFTLRCLALGKPSPTYQWYRNGLPLSQETTEALTIENASAELSGSYLCAVSNILEERWSEAAEIDIGLPTEPPEVLAAPKLMATDKVALLIGNLNYSHHPGLMAPTMDVHELANLLQHLNFRVVSLLDLTLQEMQAAIDRFLQLLDRGVYAIFYYAGHGYEHAGRNYLVAIDAPRPYHTENCVCVQRVMHSMQERKSKLNLILLDTCRKWYQQKAPVSEIKPLAPLGNTVYGYATSEDAEAFEVQDGGKSTGIFTKYLNKHILKSERVTHVLEQVSEDLGKDPLVRGRQVVEIRHTLTEPRALTDPVQTTGHTMELRRRDICWKQANDLPGKKTLDFQCGVEVELSFSALFSNVLVVFGTVKNSRTVAQVCSLSLESRPTMQDIFSSTGQSEELDSLFATRTQASDSSLRLCCLQRLQESLVILVKLCYTHALTNECLTECRELDIGRPLISSCRLNQSGDRRHEPRAQTLNQMPDRRLPHQQNQAHTRKAENRSLSSSKSTKVSYNQPEENDETDSTL</sequence>
<dbReference type="InterPro" id="IPR041077">
    <property type="entry name" value="MALT1_Ig"/>
</dbReference>
<dbReference type="EMBL" id="SRMA01027197">
    <property type="protein sequence ID" value="TRY58309.1"/>
    <property type="molecule type" value="Genomic_DNA"/>
</dbReference>
<dbReference type="InterPro" id="IPR036179">
    <property type="entry name" value="Ig-like_dom_sf"/>
</dbReference>
<dbReference type="InterPro" id="IPR003598">
    <property type="entry name" value="Ig_sub2"/>
</dbReference>
<dbReference type="Gene3D" id="2.60.40.3360">
    <property type="match status" value="1"/>
</dbReference>
<dbReference type="Proteomes" id="UP000316079">
    <property type="component" value="Unassembled WGS sequence"/>
</dbReference>
<dbReference type="InterPro" id="IPR033540">
    <property type="entry name" value="MALT1_IG-like_dom_sf"/>
</dbReference>
<evidence type="ECO:0000256" key="1">
    <source>
        <dbReference type="SAM" id="MobiDB-lite"/>
    </source>
</evidence>
<dbReference type="PROSITE" id="PS50835">
    <property type="entry name" value="IG_LIKE"/>
    <property type="match status" value="2"/>
</dbReference>
<feature type="compositionally biased region" description="Low complexity" evidence="1">
    <location>
        <begin position="609"/>
        <end position="619"/>
    </location>
</feature>
<evidence type="ECO:0000259" key="2">
    <source>
        <dbReference type="PROSITE" id="PS50208"/>
    </source>
</evidence>
<dbReference type="SUPFAM" id="SSF48726">
    <property type="entry name" value="Immunoglobulin"/>
    <property type="match status" value="2"/>
</dbReference>
<feature type="region of interest" description="Disordered" evidence="1">
    <location>
        <begin position="570"/>
        <end position="633"/>
    </location>
</feature>
<accession>A0A553MYP6</accession>
<comment type="caution">
    <text evidence="4">The sequence shown here is derived from an EMBL/GenBank/DDBJ whole genome shotgun (WGS) entry which is preliminary data.</text>
</comment>
<dbReference type="Pfam" id="PF13927">
    <property type="entry name" value="Ig_3"/>
    <property type="match status" value="1"/>
</dbReference>
<dbReference type="PANTHER" id="PTHR22576">
    <property type="entry name" value="MUCOSA ASSOCIATED LYMPHOID TISSUE LYMPHOMA TRANSLOCATION PROTEIN 1/PARACASPASE"/>
    <property type="match status" value="1"/>
</dbReference>
<dbReference type="InterPro" id="IPR011600">
    <property type="entry name" value="Pept_C14_caspase"/>
</dbReference>
<organism evidence="4 5">
    <name type="scientific">Danionella cerebrum</name>
    <dbReference type="NCBI Taxonomy" id="2873325"/>
    <lineage>
        <taxon>Eukaryota</taxon>
        <taxon>Metazoa</taxon>
        <taxon>Chordata</taxon>
        <taxon>Craniata</taxon>
        <taxon>Vertebrata</taxon>
        <taxon>Euteleostomi</taxon>
        <taxon>Actinopterygii</taxon>
        <taxon>Neopterygii</taxon>
        <taxon>Teleostei</taxon>
        <taxon>Ostariophysi</taxon>
        <taxon>Cypriniformes</taxon>
        <taxon>Danionidae</taxon>
        <taxon>Danioninae</taxon>
        <taxon>Danionella</taxon>
    </lineage>
</organism>
<dbReference type="SMART" id="SM00409">
    <property type="entry name" value="IG"/>
    <property type="match status" value="2"/>
</dbReference>
<evidence type="ECO:0000313" key="5">
    <source>
        <dbReference type="Proteomes" id="UP000316079"/>
    </source>
</evidence>
<dbReference type="InterPro" id="IPR003599">
    <property type="entry name" value="Ig_sub"/>
</dbReference>
<dbReference type="InterPro" id="IPR001309">
    <property type="entry name" value="Pept_C14_p20"/>
</dbReference>
<keyword evidence="5" id="KW-1185">Reference proteome</keyword>
<feature type="domain" description="Ig-like" evidence="3">
    <location>
        <begin position="99"/>
        <end position="179"/>
    </location>
</feature>
<dbReference type="GO" id="GO:0006508">
    <property type="term" value="P:proteolysis"/>
    <property type="evidence" value="ECO:0007669"/>
    <property type="project" value="InterPro"/>
</dbReference>
<evidence type="ECO:0000259" key="3">
    <source>
        <dbReference type="PROSITE" id="PS50835"/>
    </source>
</evidence>
<dbReference type="Gene3D" id="2.60.40.10">
    <property type="entry name" value="Immunoglobulins"/>
    <property type="match status" value="2"/>
</dbReference>
<dbReference type="OrthoDB" id="417046at2759"/>
<evidence type="ECO:0008006" key="6">
    <source>
        <dbReference type="Google" id="ProtNLM"/>
    </source>
</evidence>
<dbReference type="InterPro" id="IPR029030">
    <property type="entry name" value="Caspase-like_dom_sf"/>
</dbReference>
<dbReference type="InterPro" id="IPR007110">
    <property type="entry name" value="Ig-like_dom"/>
</dbReference>
<protein>
    <recommendedName>
        <fullName evidence="6">Mucosa-associated lymphoid tissue lymphoma translocation protein 1</fullName>
    </recommendedName>
</protein>
<feature type="compositionally biased region" description="Acidic residues" evidence="1">
    <location>
        <begin position="624"/>
        <end position="633"/>
    </location>
</feature>